<dbReference type="AlphaFoldDB" id="A0A1F7VAF1"/>
<gene>
    <name evidence="1" type="ORF">A3I40_00115</name>
</gene>
<reference evidence="1 2" key="1">
    <citation type="journal article" date="2016" name="Nat. Commun.">
        <title>Thousands of microbial genomes shed light on interconnected biogeochemical processes in an aquifer system.</title>
        <authorList>
            <person name="Anantharaman K."/>
            <person name="Brown C.T."/>
            <person name="Hug L.A."/>
            <person name="Sharon I."/>
            <person name="Castelle C.J."/>
            <person name="Probst A.J."/>
            <person name="Thomas B.C."/>
            <person name="Singh A."/>
            <person name="Wilkins M.J."/>
            <person name="Karaoz U."/>
            <person name="Brodie E.L."/>
            <person name="Williams K.H."/>
            <person name="Hubbard S.S."/>
            <person name="Banfield J.F."/>
        </authorList>
    </citation>
    <scope>NUCLEOTIDE SEQUENCE [LARGE SCALE GENOMIC DNA]</scope>
</reference>
<protein>
    <submittedName>
        <fullName evidence="1">Uncharacterized protein</fullName>
    </submittedName>
</protein>
<evidence type="ECO:0000313" key="1">
    <source>
        <dbReference type="EMBL" id="OGL87393.1"/>
    </source>
</evidence>
<proteinExistence type="predicted"/>
<dbReference type="Proteomes" id="UP000178723">
    <property type="component" value="Unassembled WGS sequence"/>
</dbReference>
<sequence>MLLKLGLVRASATETILAHRYRFAQLKTHNAKRITLVFRLAGYRIVLSFPARGAAPAGGQGSALGREF</sequence>
<comment type="caution">
    <text evidence="1">The sequence shown here is derived from an EMBL/GenBank/DDBJ whole genome shotgun (WGS) entry which is preliminary data.</text>
</comment>
<name>A0A1F7VAF1_9BACT</name>
<dbReference type="EMBL" id="MGEP01000013">
    <property type="protein sequence ID" value="OGL87393.1"/>
    <property type="molecule type" value="Genomic_DNA"/>
</dbReference>
<accession>A0A1F7VAF1</accession>
<organism evidence="1 2">
    <name type="scientific">Candidatus Uhrbacteria bacterium RIFCSPLOWO2_02_FULL_48_12</name>
    <dbReference type="NCBI Taxonomy" id="1802407"/>
    <lineage>
        <taxon>Bacteria</taxon>
        <taxon>Candidatus Uhriibacteriota</taxon>
    </lineage>
</organism>
<evidence type="ECO:0000313" key="2">
    <source>
        <dbReference type="Proteomes" id="UP000178723"/>
    </source>
</evidence>